<dbReference type="HOGENOM" id="CLU_033863_4_1_6"/>
<evidence type="ECO:0000256" key="2">
    <source>
        <dbReference type="ARBA" id="ARBA00007362"/>
    </source>
</evidence>
<dbReference type="InterPro" id="IPR037185">
    <property type="entry name" value="EmrE-like"/>
</dbReference>
<feature type="domain" description="EamA" evidence="7">
    <location>
        <begin position="8"/>
        <end position="139"/>
    </location>
</feature>
<feature type="transmembrane region" description="Helical" evidence="6">
    <location>
        <begin position="66"/>
        <end position="84"/>
    </location>
</feature>
<keyword evidence="9" id="KW-1185">Reference proteome</keyword>
<dbReference type="EMBL" id="HG322950">
    <property type="protein sequence ID" value="CDF82852.1"/>
    <property type="molecule type" value="Genomic_DNA"/>
</dbReference>
<feature type="transmembrane region" description="Helical" evidence="6">
    <location>
        <begin position="96"/>
        <end position="116"/>
    </location>
</feature>
<keyword evidence="5 6" id="KW-0472">Membrane</keyword>
<feature type="transmembrane region" description="Helical" evidence="6">
    <location>
        <begin position="123"/>
        <end position="140"/>
    </location>
</feature>
<proteinExistence type="inferred from homology"/>
<dbReference type="eggNOG" id="COG0697">
    <property type="taxonomic scope" value="Bacteria"/>
</dbReference>
<dbReference type="PATRIC" id="fig|1301098.3.peg.1482"/>
<evidence type="ECO:0000256" key="6">
    <source>
        <dbReference type="SAM" id="Phobius"/>
    </source>
</evidence>
<feature type="transmembrane region" description="Helical" evidence="6">
    <location>
        <begin position="152"/>
        <end position="171"/>
    </location>
</feature>
<reference evidence="8 9" key="2">
    <citation type="submission" date="2014-05" db="EMBL/GenBank/DDBJ databases">
        <title>Genome sequence of the 3-chlorobenzoate degrading bacterium Pseudomonas knackmussii B13 shows multiple evidence for horizontal gene transfer.</title>
        <authorList>
            <person name="Miyazaki R."/>
            <person name="Bertelli C."/>
            <person name="Falquet L."/>
            <person name="Robinson-Rechavi M."/>
            <person name="Gharib W."/>
            <person name="Roy S."/>
            <person name="Van der Meer J.R."/>
        </authorList>
    </citation>
    <scope>NUCLEOTIDE SEQUENCE [LARGE SCALE GENOMIC DNA]</scope>
    <source>
        <strain evidence="8 9">B13</strain>
    </source>
</reference>
<evidence type="ECO:0000313" key="8">
    <source>
        <dbReference type="EMBL" id="CDF82852.1"/>
    </source>
</evidence>
<evidence type="ECO:0000256" key="5">
    <source>
        <dbReference type="ARBA" id="ARBA00023136"/>
    </source>
</evidence>
<dbReference type="KEGG" id="pkc:PKB_1490"/>
<accession>A0A024HEB8</accession>
<evidence type="ECO:0000256" key="4">
    <source>
        <dbReference type="ARBA" id="ARBA00022989"/>
    </source>
</evidence>
<gene>
    <name evidence="8" type="ORF">PKB_1490</name>
</gene>
<dbReference type="PANTHER" id="PTHR32322:SF2">
    <property type="entry name" value="EAMA DOMAIN-CONTAINING PROTEIN"/>
    <property type="match status" value="1"/>
</dbReference>
<dbReference type="InterPro" id="IPR050638">
    <property type="entry name" value="AA-Vitamin_Transporters"/>
</dbReference>
<comment type="similarity">
    <text evidence="2">Belongs to the EamA transporter family.</text>
</comment>
<comment type="subcellular location">
    <subcellularLocation>
        <location evidence="1">Membrane</location>
        <topology evidence="1">Multi-pass membrane protein</topology>
    </subcellularLocation>
</comment>
<dbReference type="OrthoDB" id="5584577at2"/>
<evidence type="ECO:0000259" key="7">
    <source>
        <dbReference type="Pfam" id="PF00892"/>
    </source>
</evidence>
<sequence>MQQSRPFALACLVLAMALWGSSFIALKLAFAEMPAMWVIFARMAIGSLIFLAAWRWRGRIEYRKGDWRYLVGLAVCEPCLYFVFESFALHYTSAAQAGMITALLPLMVAVGAFLLLHEKISRNTWAGFALAVLGALWLTLASEPDSHAPAPLLGNFFELLAMVCATGYTLLLKHLSARYSPFILTAMQAFIGSIFFLPVAALTAGAPPVPSSEGLLALIYLGSVVTVGAYGLYNFGVSRLPASQATGFINLIPVFTLVFAWLLLDERLNGQQALAAALVFAGVALSQWRSTAAPPPAGVLD</sequence>
<feature type="transmembrane region" description="Helical" evidence="6">
    <location>
        <begin position="35"/>
        <end position="54"/>
    </location>
</feature>
<dbReference type="Gene3D" id="1.10.3730.20">
    <property type="match status" value="1"/>
</dbReference>
<feature type="transmembrane region" description="Helical" evidence="6">
    <location>
        <begin position="214"/>
        <end position="233"/>
    </location>
</feature>
<reference evidence="8 9" key="1">
    <citation type="submission" date="2013-03" db="EMBL/GenBank/DDBJ databases">
        <authorList>
            <person name="Linke B."/>
        </authorList>
    </citation>
    <scope>NUCLEOTIDE SEQUENCE [LARGE SCALE GENOMIC DNA]</scope>
    <source>
        <strain evidence="8 9">B13</strain>
    </source>
</reference>
<evidence type="ECO:0000256" key="3">
    <source>
        <dbReference type="ARBA" id="ARBA00022692"/>
    </source>
</evidence>
<dbReference type="Proteomes" id="UP000025241">
    <property type="component" value="Chromosome I"/>
</dbReference>
<dbReference type="PANTHER" id="PTHR32322">
    <property type="entry name" value="INNER MEMBRANE TRANSPORTER"/>
    <property type="match status" value="1"/>
</dbReference>
<name>A0A024HEB8_PSEKB</name>
<dbReference type="RefSeq" id="WP_043250347.1">
    <property type="nucleotide sequence ID" value="NZ_HG322950.1"/>
</dbReference>
<dbReference type="GO" id="GO:0016020">
    <property type="term" value="C:membrane"/>
    <property type="evidence" value="ECO:0007669"/>
    <property type="project" value="UniProtKB-SubCell"/>
</dbReference>
<dbReference type="InterPro" id="IPR000620">
    <property type="entry name" value="EamA_dom"/>
</dbReference>
<keyword evidence="3 6" id="KW-0812">Transmembrane</keyword>
<feature type="transmembrane region" description="Helical" evidence="6">
    <location>
        <begin position="245"/>
        <end position="264"/>
    </location>
</feature>
<evidence type="ECO:0000256" key="1">
    <source>
        <dbReference type="ARBA" id="ARBA00004141"/>
    </source>
</evidence>
<evidence type="ECO:0000313" key="9">
    <source>
        <dbReference type="Proteomes" id="UP000025241"/>
    </source>
</evidence>
<dbReference type="Pfam" id="PF00892">
    <property type="entry name" value="EamA"/>
    <property type="match status" value="2"/>
</dbReference>
<feature type="domain" description="EamA" evidence="7">
    <location>
        <begin position="153"/>
        <end position="285"/>
    </location>
</feature>
<feature type="transmembrane region" description="Helical" evidence="6">
    <location>
        <begin position="183"/>
        <end position="202"/>
    </location>
</feature>
<dbReference type="STRING" id="1301098.PKB_1490"/>
<dbReference type="AlphaFoldDB" id="A0A024HEB8"/>
<keyword evidence="4 6" id="KW-1133">Transmembrane helix</keyword>
<dbReference type="SUPFAM" id="SSF103481">
    <property type="entry name" value="Multidrug resistance efflux transporter EmrE"/>
    <property type="match status" value="2"/>
</dbReference>
<organism evidence="8 9">
    <name type="scientific">Pseudomonas knackmussii (strain DSM 6978 / CCUG 54928 / LMG 23759 / B13)</name>
    <dbReference type="NCBI Taxonomy" id="1301098"/>
    <lineage>
        <taxon>Bacteria</taxon>
        <taxon>Pseudomonadati</taxon>
        <taxon>Pseudomonadota</taxon>
        <taxon>Gammaproteobacteria</taxon>
        <taxon>Pseudomonadales</taxon>
        <taxon>Pseudomonadaceae</taxon>
        <taxon>Pseudomonas</taxon>
    </lineage>
</organism>
<protein>
    <recommendedName>
        <fullName evidence="7">EamA domain-containing protein</fullName>
    </recommendedName>
</protein>